<dbReference type="InterPro" id="IPR001245">
    <property type="entry name" value="Ser-Thr/Tyr_kinase_cat_dom"/>
</dbReference>
<feature type="domain" description="Ig-like" evidence="30">
    <location>
        <begin position="1"/>
        <end position="65"/>
    </location>
</feature>
<dbReference type="PRINTS" id="PR01833">
    <property type="entry name" value="VEGFRECEPTR1"/>
</dbReference>
<comment type="catalytic activity">
    <reaction evidence="22">
        <text>L-tyrosyl-[protein] + ATP = O-phospho-L-tyrosyl-[protein] + ADP + H(+)</text>
        <dbReference type="Rhea" id="RHEA:10596"/>
        <dbReference type="Rhea" id="RHEA-COMP:10136"/>
        <dbReference type="Rhea" id="RHEA-COMP:20101"/>
        <dbReference type="ChEBI" id="CHEBI:15378"/>
        <dbReference type="ChEBI" id="CHEBI:30616"/>
        <dbReference type="ChEBI" id="CHEBI:46858"/>
        <dbReference type="ChEBI" id="CHEBI:61978"/>
        <dbReference type="ChEBI" id="CHEBI:456216"/>
        <dbReference type="EC" id="2.7.10.1"/>
    </reaction>
</comment>
<dbReference type="InterPro" id="IPR011009">
    <property type="entry name" value="Kinase-like_dom_sf"/>
</dbReference>
<evidence type="ECO:0000256" key="12">
    <source>
        <dbReference type="ARBA" id="ARBA00022777"/>
    </source>
</evidence>
<evidence type="ECO:0000256" key="24">
    <source>
        <dbReference type="PIRSR" id="PIRSR000615-2"/>
    </source>
</evidence>
<dbReference type="Pfam" id="PF00047">
    <property type="entry name" value="ig"/>
    <property type="match status" value="1"/>
</dbReference>
<feature type="binding site" evidence="24">
    <location>
        <begin position="746"/>
        <end position="753"/>
    </location>
    <ligand>
        <name>ATP</name>
        <dbReference type="ChEBI" id="CHEBI:30616"/>
    </ligand>
</feature>
<dbReference type="GO" id="GO:0001525">
    <property type="term" value="P:angiogenesis"/>
    <property type="evidence" value="ECO:0007669"/>
    <property type="project" value="UniProtKB-KW"/>
</dbReference>
<comment type="subcellular location">
    <subcellularLocation>
        <location evidence="1">Cell membrane</location>
        <topology evidence="1">Single-pass type I membrane protein</topology>
    </subcellularLocation>
    <subcellularLocation>
        <location evidence="27">Membrane</location>
        <topology evidence="27">Single-pass type I membrane protein</topology>
    </subcellularLocation>
</comment>
<dbReference type="GO" id="GO:0046872">
    <property type="term" value="F:metal ion binding"/>
    <property type="evidence" value="ECO:0007669"/>
    <property type="project" value="UniProtKB-KW"/>
</dbReference>
<dbReference type="GO" id="GO:0005524">
    <property type="term" value="F:ATP binding"/>
    <property type="evidence" value="ECO:0007669"/>
    <property type="project" value="UniProtKB-UniRule"/>
</dbReference>
<feature type="domain" description="Protein kinase" evidence="29">
    <location>
        <begin position="739"/>
        <end position="1070"/>
    </location>
</feature>
<dbReference type="SUPFAM" id="SSF48726">
    <property type="entry name" value="Immunoglobulin"/>
    <property type="match status" value="6"/>
</dbReference>
<keyword evidence="12" id="KW-0418">Kinase</keyword>
<evidence type="ECO:0000256" key="9">
    <source>
        <dbReference type="ARBA" id="ARBA00022729"/>
    </source>
</evidence>
<evidence type="ECO:0000256" key="6">
    <source>
        <dbReference type="ARBA" id="ARBA00022657"/>
    </source>
</evidence>
<evidence type="ECO:0000256" key="15">
    <source>
        <dbReference type="ARBA" id="ARBA00022989"/>
    </source>
</evidence>
<evidence type="ECO:0000256" key="25">
    <source>
        <dbReference type="PIRSR" id="PIRSR000615-3"/>
    </source>
</evidence>
<dbReference type="Pfam" id="PF22971">
    <property type="entry name" value="Ig_VEGFR-1-like_5th"/>
    <property type="match status" value="1"/>
</dbReference>
<dbReference type="PROSITE" id="PS50835">
    <property type="entry name" value="IG_LIKE"/>
    <property type="match status" value="6"/>
</dbReference>
<keyword evidence="17" id="KW-0829">Tyrosine-protein kinase</keyword>
<feature type="binding site" evidence="25">
    <location>
        <position position="939"/>
    </location>
    <ligand>
        <name>Mg(2+)</name>
        <dbReference type="ChEBI" id="CHEBI:18420"/>
    </ligand>
</feature>
<dbReference type="PROSITE" id="PS00109">
    <property type="entry name" value="PROTEIN_KINASE_TYR"/>
    <property type="match status" value="1"/>
</dbReference>
<feature type="region of interest" description="Disordered" evidence="28">
    <location>
        <begin position="852"/>
        <end position="900"/>
    </location>
</feature>
<keyword evidence="10" id="KW-0677">Repeat</keyword>
<dbReference type="InterPro" id="IPR013783">
    <property type="entry name" value="Ig-like_fold"/>
</dbReference>
<dbReference type="SMART" id="SM00408">
    <property type="entry name" value="IGc2"/>
    <property type="match status" value="5"/>
</dbReference>
<evidence type="ECO:0000256" key="4">
    <source>
        <dbReference type="ARBA" id="ARBA00022475"/>
    </source>
</evidence>
<dbReference type="InterPro" id="IPR000719">
    <property type="entry name" value="Prot_kinase_dom"/>
</dbReference>
<dbReference type="GO" id="GO:0005886">
    <property type="term" value="C:plasma membrane"/>
    <property type="evidence" value="ECO:0007669"/>
    <property type="project" value="UniProtKB-SubCell"/>
</dbReference>
<feature type="domain" description="Ig-like" evidence="30">
    <location>
        <begin position="617"/>
        <end position="680"/>
    </location>
</feature>
<dbReference type="Pfam" id="PF13927">
    <property type="entry name" value="Ig_3"/>
    <property type="match status" value="1"/>
</dbReference>
<dbReference type="InterPro" id="IPR009135">
    <property type="entry name" value="VEGFR1_rcpt"/>
</dbReference>
<dbReference type="InterPro" id="IPR007110">
    <property type="entry name" value="Ig-like_dom"/>
</dbReference>
<dbReference type="FunFam" id="2.60.40.10:FF:000606">
    <property type="entry name" value="Vascular endothelial growth factor receptor 1"/>
    <property type="match status" value="1"/>
</dbReference>
<dbReference type="InterPro" id="IPR020635">
    <property type="entry name" value="Tyr_kinase_cat_dom"/>
</dbReference>
<dbReference type="Proteomes" id="UP000694723">
    <property type="component" value="Unplaced"/>
</dbReference>
<accession>A0A8D2BTK7</accession>
<dbReference type="FunFam" id="2.60.40.10:FF:001347">
    <property type="entry name" value="Vascular endothelial growth factor receptor 1"/>
    <property type="match status" value="1"/>
</dbReference>
<keyword evidence="16" id="KW-0472">Membrane</keyword>
<keyword evidence="19 27" id="KW-0675">Receptor</keyword>
<keyword evidence="18" id="KW-1015">Disulfide bond</keyword>
<dbReference type="Pfam" id="PF07679">
    <property type="entry name" value="I-set"/>
    <property type="match status" value="2"/>
</dbReference>
<feature type="domain" description="Ig-like" evidence="30">
    <location>
        <begin position="305"/>
        <end position="360"/>
    </location>
</feature>
<feature type="compositionally biased region" description="Basic and acidic residues" evidence="28">
    <location>
        <begin position="852"/>
        <end position="869"/>
    </location>
</feature>
<evidence type="ECO:0000256" key="2">
    <source>
        <dbReference type="ARBA" id="ARBA00011902"/>
    </source>
</evidence>
<dbReference type="GO" id="GO:0048010">
    <property type="term" value="P:vascular endothelial growth factor receptor signaling pathway"/>
    <property type="evidence" value="ECO:0007669"/>
    <property type="project" value="InterPro"/>
</dbReference>
<keyword evidence="20" id="KW-0325">Glycoprotein</keyword>
<keyword evidence="25" id="KW-0479">Metal-binding</keyword>
<dbReference type="FunFam" id="3.30.200.20:FF:000041">
    <property type="entry name" value="Vascular endothelial growth factor receptor 2"/>
    <property type="match status" value="1"/>
</dbReference>
<dbReference type="InterPro" id="IPR013098">
    <property type="entry name" value="Ig_I-set"/>
</dbReference>
<dbReference type="InterPro" id="IPR041348">
    <property type="entry name" value="VEGFR-2_TMD"/>
</dbReference>
<feature type="compositionally biased region" description="Polar residues" evidence="28">
    <location>
        <begin position="870"/>
        <end position="883"/>
    </location>
</feature>
<evidence type="ECO:0000256" key="11">
    <source>
        <dbReference type="ARBA" id="ARBA00022741"/>
    </source>
</evidence>
<sequence length="1251" mass="140900">MQAGQTLYLKCRGEAAHSWSLPASVRKDSWRLSITKSACGRSDKQFCSTLTLNTAQANHTGFYSCKYLATPPSKKKRAESTIYIFINDTGRPFLEMHSEIPEIVNMTEGKEVIIPCRVSSPNISVTLKKFPPDTLDGKRITWDSRRGFIISNATYKEIGLLTCETTINGHLYKTNYLTLRQTNTITDVRISTPSPVRLLRGHTLVLNCTATTPLNTRVQMTWSYPGEVNKRASVRRRIDQSHSDNNVFYSILVIDKVQNKDKGLYTCRVKSGPSFRSVNTSVHIYDKAFITVKHRKQQVLETVAGKRSYRLSVKAKAFPTPEVVWLKDGIPATEKSARYLVRGYSLIIKDVTAEDSGAYTILLGIKQSNVFKNLTTTLIVNVKPQIYEKAVSSFPDPTLYPLGSRQVLTCTIYGVPPPAVTWLWRPCGHNHSKARYDFCSRNEESFVLDPASTVGNRVESITQRTAAIEGKNKTASTLVVADSRTSGIYTCVASNKVGTVERDISFYITDVPNGFHVSLEKTPTEGEDLKLSCTVNKFLYRDVTWILLRTVHNRTTRHSIRKQKTATTRDYSVTLSLVVKNVSLEDSGTYACRARNIYTGEEILQKKEVTIRDRQAPYLLRNLSDHTVAVSSSATLDCHANGVPEPQITWFKNNHKIQQEPGTSDKSSLELITLTCTCVAATLFWLLLTLFIRKLKRSSSEIKADYLSIIMDPDEVPLDEQCERLPYDASKWEFARERLKLGKSLGRGAFGKVVQASAFGIKKSPTCRTVAVKMLKEGATASEYKALMTELKILTHIGHHLNVVNLLGACTKQGGPLMVIVEYCKYGNLSNYLKSKRALFFINKDAALHVEPKKEKMEPDPEPGKKQRLDSVTSSESFASSGFQEDKSLSDAEEEEDPDDFYKQPITMEDLISYSFQVARGMEFLSSRKCIHRDLAARNILLSENNVVKICDFGLARDIYKNPDYVRKGDTRLPLKWMAPESIFDKIYSTKSDVWSYGVLLWEIFSLGGSPYPGVQMDEDFCSRLKEGVRMRAPEYATPEIYQIMLDCWHKDPKERPRFVELVEKLGDLLQANVQQDGKDYIPLNAILTSNSGFTYSTPAFSEDFFKEDISAPKFNSASSDNVRYVNAFNLISLERIKTFEELSPNATTSVLNDYQMDNGSLLACPLLKRFTWTESKPKASLKIDLRVTSKSKESGLCDLNRPTFCHSSCGHLSTGQRRFTYDHSELERKISCCSPPPDYNSVVLYSSPPV</sequence>
<dbReference type="InterPro" id="IPR008266">
    <property type="entry name" value="Tyr_kinase_AS"/>
</dbReference>
<organism evidence="31 32">
    <name type="scientific">Sus scrofa</name>
    <name type="common">Pig</name>
    <dbReference type="NCBI Taxonomy" id="9823"/>
    <lineage>
        <taxon>Eukaryota</taxon>
        <taxon>Metazoa</taxon>
        <taxon>Chordata</taxon>
        <taxon>Craniata</taxon>
        <taxon>Vertebrata</taxon>
        <taxon>Euteleostomi</taxon>
        <taxon>Mammalia</taxon>
        <taxon>Eutheria</taxon>
        <taxon>Laurasiatheria</taxon>
        <taxon>Artiodactyla</taxon>
        <taxon>Suina</taxon>
        <taxon>Suidae</taxon>
        <taxon>Sus</taxon>
    </lineage>
</organism>
<evidence type="ECO:0000313" key="31">
    <source>
        <dbReference type="Ensembl" id="ENSSSCP00060042488.1"/>
    </source>
</evidence>
<keyword evidence="7" id="KW-0808">Transferase</keyword>
<dbReference type="GO" id="GO:0030154">
    <property type="term" value="P:cell differentiation"/>
    <property type="evidence" value="ECO:0007669"/>
    <property type="project" value="UniProtKB-KW"/>
</dbReference>
<dbReference type="InterPro" id="IPR003599">
    <property type="entry name" value="Ig_sub"/>
</dbReference>
<dbReference type="FunFam" id="2.60.40.10:FF:001014">
    <property type="entry name" value="vascular endothelial growth factor receptor 1"/>
    <property type="match status" value="1"/>
</dbReference>
<evidence type="ECO:0000256" key="7">
    <source>
        <dbReference type="ARBA" id="ARBA00022679"/>
    </source>
</evidence>
<dbReference type="SMART" id="SM00219">
    <property type="entry name" value="TyrKc"/>
    <property type="match status" value="1"/>
</dbReference>
<name>A0A8D2BTK7_PIG</name>
<keyword evidence="8 27" id="KW-0812">Transmembrane</keyword>
<keyword evidence="21 27" id="KW-0393">Immunoglobulin domain</keyword>
<dbReference type="InterPro" id="IPR013151">
    <property type="entry name" value="Immunoglobulin_dom"/>
</dbReference>
<feature type="binding site" evidence="25">
    <location>
        <position position="952"/>
    </location>
    <ligand>
        <name>Mg(2+)</name>
        <dbReference type="ChEBI" id="CHEBI:18420"/>
    </ligand>
</feature>
<evidence type="ECO:0000256" key="27">
    <source>
        <dbReference type="RuleBase" id="RU000311"/>
    </source>
</evidence>
<dbReference type="Gene3D" id="3.30.200.20">
    <property type="entry name" value="Phosphorylase Kinase, domain 1"/>
    <property type="match status" value="1"/>
</dbReference>
<dbReference type="SUPFAM" id="SSF56112">
    <property type="entry name" value="Protein kinase-like (PK-like)"/>
    <property type="match status" value="1"/>
</dbReference>
<dbReference type="Gene3D" id="2.60.40.10">
    <property type="entry name" value="Immunoglobulins"/>
    <property type="match status" value="7"/>
</dbReference>
<evidence type="ECO:0000256" key="21">
    <source>
        <dbReference type="ARBA" id="ARBA00023319"/>
    </source>
</evidence>
<dbReference type="Gene3D" id="1.10.510.10">
    <property type="entry name" value="Transferase(Phosphotransferase) domain 1"/>
    <property type="match status" value="1"/>
</dbReference>
<keyword evidence="6" id="KW-0037">Angiogenesis</keyword>
<feature type="domain" description="Ig-like" evidence="30">
    <location>
        <begin position="186"/>
        <end position="283"/>
    </location>
</feature>
<reference evidence="31" key="1">
    <citation type="submission" date="2025-08" db="UniProtKB">
        <authorList>
            <consortium name="Ensembl"/>
        </authorList>
    </citation>
    <scope>IDENTIFICATION</scope>
</reference>
<evidence type="ECO:0000256" key="26">
    <source>
        <dbReference type="PROSITE-ProRule" id="PRU10141"/>
    </source>
</evidence>
<dbReference type="PROSITE" id="PS50011">
    <property type="entry name" value="PROTEIN_KINASE_DOM"/>
    <property type="match status" value="1"/>
</dbReference>
<evidence type="ECO:0000256" key="18">
    <source>
        <dbReference type="ARBA" id="ARBA00023157"/>
    </source>
</evidence>
<dbReference type="GO" id="GO:0051094">
    <property type="term" value="P:positive regulation of developmental process"/>
    <property type="evidence" value="ECO:0007669"/>
    <property type="project" value="UniProtKB-ARBA"/>
</dbReference>
<dbReference type="Pfam" id="PF07714">
    <property type="entry name" value="PK_Tyr_Ser-Thr"/>
    <property type="match status" value="1"/>
</dbReference>
<dbReference type="AlphaFoldDB" id="A0A8D2BTK7"/>
<evidence type="ECO:0000313" key="32">
    <source>
        <dbReference type="Proteomes" id="UP000694723"/>
    </source>
</evidence>
<dbReference type="PANTHER" id="PTHR24416:SF390">
    <property type="entry name" value="VASCULAR ENDOTHELIAL GROWTH FACTOR RECEPTOR 1"/>
    <property type="match status" value="1"/>
</dbReference>
<evidence type="ECO:0000256" key="23">
    <source>
        <dbReference type="PIRSR" id="PIRSR000615-1"/>
    </source>
</evidence>
<protein>
    <recommendedName>
        <fullName evidence="2">receptor protein-tyrosine kinase</fullName>
        <ecNumber evidence="2">2.7.10.1</ecNumber>
    </recommendedName>
</protein>
<evidence type="ECO:0000256" key="28">
    <source>
        <dbReference type="SAM" id="MobiDB-lite"/>
    </source>
</evidence>
<keyword evidence="13" id="KW-0221">Differentiation</keyword>
<dbReference type="InterPro" id="IPR036179">
    <property type="entry name" value="Ig-like_dom_sf"/>
</dbReference>
<evidence type="ECO:0000256" key="22">
    <source>
        <dbReference type="ARBA" id="ARBA00051243"/>
    </source>
</evidence>
<dbReference type="SMART" id="SM00409">
    <property type="entry name" value="IG"/>
    <property type="match status" value="7"/>
</dbReference>
<evidence type="ECO:0000259" key="30">
    <source>
        <dbReference type="PROSITE" id="PS50835"/>
    </source>
</evidence>
<evidence type="ECO:0000256" key="17">
    <source>
        <dbReference type="ARBA" id="ARBA00023137"/>
    </source>
</evidence>
<dbReference type="Ensembl" id="ENSSSCT00060098010.1">
    <property type="protein sequence ID" value="ENSSSCP00060042488.1"/>
    <property type="gene ID" value="ENSSSCG00060071642.1"/>
</dbReference>
<dbReference type="CDD" id="cd00096">
    <property type="entry name" value="Ig"/>
    <property type="match status" value="1"/>
</dbReference>
<evidence type="ECO:0000256" key="1">
    <source>
        <dbReference type="ARBA" id="ARBA00004251"/>
    </source>
</evidence>
<evidence type="ECO:0000259" key="29">
    <source>
        <dbReference type="PROSITE" id="PS50011"/>
    </source>
</evidence>
<keyword evidence="25" id="KW-0460">Magnesium</keyword>
<evidence type="ECO:0000256" key="10">
    <source>
        <dbReference type="ARBA" id="ARBA00022737"/>
    </source>
</evidence>
<dbReference type="PANTHER" id="PTHR24416">
    <property type="entry name" value="TYROSINE-PROTEIN KINASE RECEPTOR"/>
    <property type="match status" value="1"/>
</dbReference>
<dbReference type="InterPro" id="IPR017441">
    <property type="entry name" value="Protein_kinase_ATP_BS"/>
</dbReference>
<keyword evidence="9" id="KW-0732">Signal</keyword>
<evidence type="ECO:0000256" key="16">
    <source>
        <dbReference type="ARBA" id="ARBA00023136"/>
    </source>
</evidence>
<feature type="binding site" evidence="24 26">
    <location>
        <position position="773"/>
    </location>
    <ligand>
        <name>ATP</name>
        <dbReference type="ChEBI" id="CHEBI:30616"/>
    </ligand>
</feature>
<dbReference type="InterPro" id="IPR001824">
    <property type="entry name" value="Tyr_kinase_rcpt_3_CS"/>
</dbReference>
<dbReference type="PROSITE" id="PS00107">
    <property type="entry name" value="PROTEIN_KINASE_ATP"/>
    <property type="match status" value="1"/>
</dbReference>
<dbReference type="GO" id="GO:0005021">
    <property type="term" value="F:vascular endothelial growth factor receptor activity"/>
    <property type="evidence" value="ECO:0007669"/>
    <property type="project" value="InterPro"/>
</dbReference>
<keyword evidence="15" id="KW-1133">Transmembrane helix</keyword>
<dbReference type="FunFam" id="2.60.40.10:FF:000934">
    <property type="entry name" value="vascular endothelial growth factor receptor 1"/>
    <property type="match status" value="1"/>
</dbReference>
<dbReference type="InterPro" id="IPR055229">
    <property type="entry name" value="VEGFR1-3_5th"/>
</dbReference>
<dbReference type="FunFam" id="1.10.510.10:FF:000077">
    <property type="entry name" value="Vascular endothelial growth factor receptor 2"/>
    <property type="match status" value="1"/>
</dbReference>
<evidence type="ECO:0000256" key="5">
    <source>
        <dbReference type="ARBA" id="ARBA00022553"/>
    </source>
</evidence>
<keyword evidence="4" id="KW-1003">Cell membrane</keyword>
<keyword evidence="5" id="KW-0597">Phosphoprotein</keyword>
<evidence type="ECO:0000256" key="19">
    <source>
        <dbReference type="ARBA" id="ARBA00023170"/>
    </source>
</evidence>
<dbReference type="EC" id="2.7.10.1" evidence="2"/>
<feature type="domain" description="Ig-like" evidence="30">
    <location>
        <begin position="512"/>
        <end position="610"/>
    </location>
</feature>
<feature type="binding site" evidence="24">
    <location>
        <position position="938"/>
    </location>
    <ligand>
        <name>ATP</name>
        <dbReference type="ChEBI" id="CHEBI:30616"/>
    </ligand>
</feature>
<evidence type="ECO:0000256" key="8">
    <source>
        <dbReference type="ARBA" id="ARBA00022692"/>
    </source>
</evidence>
<dbReference type="InterPro" id="IPR050122">
    <property type="entry name" value="RTK"/>
</dbReference>
<keyword evidence="3" id="KW-0217">Developmental protein</keyword>
<dbReference type="Pfam" id="PF21339">
    <property type="entry name" value="VEGFR-1-like_Ig-like"/>
    <property type="match status" value="1"/>
</dbReference>
<evidence type="ECO:0000256" key="20">
    <source>
        <dbReference type="ARBA" id="ARBA00023180"/>
    </source>
</evidence>
<dbReference type="FunFam" id="2.60.40.10:FF:001031">
    <property type="entry name" value="Vascular endothelial growth factor receptor 1"/>
    <property type="match status" value="1"/>
</dbReference>
<proteinExistence type="inferred from homology"/>
<dbReference type="PRINTS" id="PR01832">
    <property type="entry name" value="VEGFRECEPTOR"/>
</dbReference>
<keyword evidence="14 24" id="KW-0067">ATP-binding</keyword>
<comment type="similarity">
    <text evidence="27">Belongs to the protein kinase superfamily. Tyr protein kinase family. CSF-1/PDGF receptor subfamily.</text>
</comment>
<dbReference type="InterPro" id="IPR003598">
    <property type="entry name" value="Ig_sub2"/>
</dbReference>
<dbReference type="PROSITE" id="PS00240">
    <property type="entry name" value="RECEPTOR_TYR_KIN_III"/>
    <property type="match status" value="1"/>
</dbReference>
<feature type="active site" description="Proton acceptor" evidence="23">
    <location>
        <position position="934"/>
    </location>
</feature>
<keyword evidence="11 24" id="KW-0547">Nucleotide-binding</keyword>
<dbReference type="Pfam" id="PF17988">
    <property type="entry name" value="VEGFR-2_TMD"/>
    <property type="match status" value="1"/>
</dbReference>
<evidence type="ECO:0000256" key="3">
    <source>
        <dbReference type="ARBA" id="ARBA00022473"/>
    </source>
</evidence>
<evidence type="ECO:0000256" key="13">
    <source>
        <dbReference type="ARBA" id="ARBA00022782"/>
    </source>
</evidence>
<feature type="domain" description="Ig-like" evidence="30">
    <location>
        <begin position="384"/>
        <end position="505"/>
    </location>
</feature>
<dbReference type="PIRSF" id="PIRSF000615">
    <property type="entry name" value="TyrPK_CSF1-R"/>
    <property type="match status" value="1"/>
</dbReference>
<evidence type="ECO:0000256" key="14">
    <source>
        <dbReference type="ARBA" id="ARBA00022840"/>
    </source>
</evidence>